<keyword evidence="4 6" id="KW-1133">Transmembrane helix</keyword>
<dbReference type="Pfam" id="PF09815">
    <property type="entry name" value="XK-related"/>
    <property type="match status" value="1"/>
</dbReference>
<feature type="transmembrane region" description="Helical" evidence="6">
    <location>
        <begin position="369"/>
        <end position="389"/>
    </location>
</feature>
<reference evidence="8" key="1">
    <citation type="journal article" date="2023" name="Commun. Biol.">
        <title>Genome analysis of Parmales, the sister group of diatoms, reveals the evolutionary specialization of diatoms from phago-mixotrophs to photoautotrophs.</title>
        <authorList>
            <person name="Ban H."/>
            <person name="Sato S."/>
            <person name="Yoshikawa S."/>
            <person name="Yamada K."/>
            <person name="Nakamura Y."/>
            <person name="Ichinomiya M."/>
            <person name="Sato N."/>
            <person name="Blanc-Mathieu R."/>
            <person name="Endo H."/>
            <person name="Kuwata A."/>
            <person name="Ogata H."/>
        </authorList>
    </citation>
    <scope>NUCLEOTIDE SEQUENCE [LARGE SCALE GENOMIC DNA]</scope>
    <source>
        <strain evidence="8">NIES 3700</strain>
    </source>
</reference>
<feature type="transmembrane region" description="Helical" evidence="6">
    <location>
        <begin position="248"/>
        <end position="266"/>
    </location>
</feature>
<comment type="subcellular location">
    <subcellularLocation>
        <location evidence="1">Membrane</location>
        <topology evidence="1">Multi-pass membrane protein</topology>
    </subcellularLocation>
</comment>
<comment type="caution">
    <text evidence="7">The sequence shown here is derived from an EMBL/GenBank/DDBJ whole genome shotgun (WGS) entry which is preliminary data.</text>
</comment>
<evidence type="ECO:0000313" key="7">
    <source>
        <dbReference type="EMBL" id="GMH69567.1"/>
    </source>
</evidence>
<evidence type="ECO:0000256" key="1">
    <source>
        <dbReference type="ARBA" id="ARBA00004141"/>
    </source>
</evidence>
<dbReference type="GO" id="GO:0005886">
    <property type="term" value="C:plasma membrane"/>
    <property type="evidence" value="ECO:0007669"/>
    <property type="project" value="UniProtKB-ARBA"/>
</dbReference>
<feature type="transmembrane region" description="Helical" evidence="6">
    <location>
        <begin position="148"/>
        <end position="171"/>
    </location>
</feature>
<evidence type="ECO:0000256" key="2">
    <source>
        <dbReference type="ARBA" id="ARBA00008789"/>
    </source>
</evidence>
<protein>
    <submittedName>
        <fullName evidence="7">Uncharacterized protein</fullName>
    </submittedName>
</protein>
<feature type="transmembrane region" description="Helical" evidence="6">
    <location>
        <begin position="112"/>
        <end position="136"/>
    </location>
</feature>
<dbReference type="AlphaFoldDB" id="A0A9W7AC59"/>
<dbReference type="Proteomes" id="UP001165122">
    <property type="component" value="Unassembled WGS sequence"/>
</dbReference>
<accession>A0A9W7AC59</accession>
<dbReference type="InterPro" id="IPR018629">
    <property type="entry name" value="XK-rel"/>
</dbReference>
<proteinExistence type="inferred from homology"/>
<evidence type="ECO:0000256" key="5">
    <source>
        <dbReference type="ARBA" id="ARBA00023136"/>
    </source>
</evidence>
<feature type="transmembrane region" description="Helical" evidence="6">
    <location>
        <begin position="301"/>
        <end position="322"/>
    </location>
</feature>
<gene>
    <name evidence="7" type="ORF">TrLO_g5580</name>
</gene>
<evidence type="ECO:0000313" key="8">
    <source>
        <dbReference type="Proteomes" id="UP001165122"/>
    </source>
</evidence>
<keyword evidence="3 6" id="KW-0812">Transmembrane</keyword>
<sequence length="630" mass="71322">MNSSQYVIHTGISEHFEGSTHNDLQHSTLMDLSAAAIKAKGWSAAEEGDIEELDLQLDCVIANSTDVEGAVEAWYNMSWPVQWMDEEAKENQKLFFIRVAKRHRVARKMGRWGVGIKLFITLVIGYADIVTDFLVAKSYYDVQEFSTAYTTAGFGILAILIQAFLTFFQYANKKWYERLGRTILALMGLGPLVEGAGVWTGKENFDTLFSGPFMYAALKAIEISFESVPESIIQVGGILKSNKGGVQMIQIIGVISSILSGAFIMTDGNFGMNLSKYLASPGDPYYGWISKKGGWELARQLFGMFVFNACYFAQFVFAMSLFSLAFKFVLPLFMLLGVEVFIMCAYIFWWKGELFGYAMAGHPSPASNYFIPITGYIFYYILACAVPLLITAAPCELGAEVFASILIWRLLTSGGVIYIALGELGEDHWLSITNGMIGYGISLALAAVGLTMFLMNCDKNFDRSLFWRPKSGREHERDFWRDPKCWKRKSTSKEEERWQVLRKRHPLYLPFDEITSWVCEHLVELYEDRRAPRPDWMAAGEKEKAFVKRIVTLYKWKGTDEEEVNKALGKLFGKSGNDLEIGPNRQLTFIKKRRFTLQHLSSTLARLNVNEKVGPEEEKANERRAYSGRG</sequence>
<comment type="similarity">
    <text evidence="2">Belongs to the XK family.</text>
</comment>
<evidence type="ECO:0000256" key="3">
    <source>
        <dbReference type="ARBA" id="ARBA00022692"/>
    </source>
</evidence>
<feature type="transmembrane region" description="Helical" evidence="6">
    <location>
        <begin position="436"/>
        <end position="455"/>
    </location>
</feature>
<keyword evidence="8" id="KW-1185">Reference proteome</keyword>
<feature type="transmembrane region" description="Helical" evidence="6">
    <location>
        <begin position="401"/>
        <end position="421"/>
    </location>
</feature>
<name>A0A9W7AC59_9STRA</name>
<feature type="transmembrane region" description="Helical" evidence="6">
    <location>
        <begin position="329"/>
        <end position="349"/>
    </location>
</feature>
<keyword evidence="5 6" id="KW-0472">Membrane</keyword>
<organism evidence="7 8">
    <name type="scientific">Triparma laevis f. longispina</name>
    <dbReference type="NCBI Taxonomy" id="1714387"/>
    <lineage>
        <taxon>Eukaryota</taxon>
        <taxon>Sar</taxon>
        <taxon>Stramenopiles</taxon>
        <taxon>Ochrophyta</taxon>
        <taxon>Bolidophyceae</taxon>
        <taxon>Parmales</taxon>
        <taxon>Triparmaceae</taxon>
        <taxon>Triparma</taxon>
    </lineage>
</organism>
<evidence type="ECO:0000256" key="4">
    <source>
        <dbReference type="ARBA" id="ARBA00022989"/>
    </source>
</evidence>
<dbReference type="EMBL" id="BRXW01000608">
    <property type="protein sequence ID" value="GMH69567.1"/>
    <property type="molecule type" value="Genomic_DNA"/>
</dbReference>
<evidence type="ECO:0000256" key="6">
    <source>
        <dbReference type="SAM" id="Phobius"/>
    </source>
</evidence>